<reference evidence="2 3" key="1">
    <citation type="submission" date="2020-03" db="EMBL/GenBank/DDBJ databases">
        <title>Draft genome of Streptomyces sp. ventii, isolated from the Axial Seamount in the Pacific Ocean, and resequencing of the two type strains Streptomyces lonarensis strain NCL 716 and Streptomyces bohaiensis strain 11A07.</title>
        <authorList>
            <person name="Loughran R.M."/>
            <person name="Pfannmuller K.M."/>
            <person name="Wasson B.J."/>
            <person name="Deadmond M.C."/>
            <person name="Paddock B.E."/>
            <person name="Koyack M.J."/>
            <person name="Gallegos D.A."/>
            <person name="Mitchell E.A."/>
            <person name="Ushijima B."/>
            <person name="Saw J.H."/>
            <person name="Mcphail K.L."/>
            <person name="Videau P."/>
        </authorList>
    </citation>
    <scope>NUCLEOTIDE SEQUENCE [LARGE SCALE GENOMIC DNA]</scope>
    <source>
        <strain evidence="2 3">NCL716</strain>
    </source>
</reference>
<dbReference type="SUPFAM" id="SSF53822">
    <property type="entry name" value="Periplasmic binding protein-like I"/>
    <property type="match status" value="1"/>
</dbReference>
<sequence length="948" mass="103426">MDSAGFTGDEELESVIAELVERPALTGKERGGGPTTRGDRPLPLICVVGAGRRDVLVPFAERFKTTRHLAFARVDAQAVSTAVGSAGETLPPLPLLTAAREKLELDAFGPYHQPTFDRFRLVEWLTTQRLDREPGGNRRRRMTELLRRYSGRGPRTADDRSGVAPVVEDVPTLPARTLLWLVLTLAGAFGMRVTGVRRQARWLMRQPYVVPAHSRDIQGFAERLTLPHREREDESQVKRLLVHAFLEDLRAAYRRRHRRVLPRRAGVRRTAYVTLLLDNVTEANGGWELLQLINDVRNETGEHDPLLVVAAGAQWPEPLPPAHHPPAAAELALRAWRENLPLRRQRFDRYARYLWLGATPPPAPPVPQPVPRRRSGRSGRQQDAARTAAERPAVTAAPPAPPRRPAKPLTGLRARRPFPPARRGVAETVLSLVLLVALAVPAWQVQQAWSAGCSWFGARSHDGVSVRVVELGTGGTTQCVGYSDSAIQIFGKDERLRAAQRAVFAQNETAKRQHAQQPDRAFLTVVHFVGLTNETARADTDHASAEELEGLVLRQRQQNIPSEGEPLLRVVVANGGDSMGHAAMVAREMLAPLAESDPTVVAVTGMDRTVEQTERAITTLGDAGVPVIGTTLTGTGLAERSALYFQMVPSNQLQAELVTRYAEHEGAERLILHHPPVDTRDGYVATLVRETETRAEQRGIEVLHEGWERGPHDLPKLCSEADRSDEMVFYVGREADFGDYLRQVASGCAGGTDQLPRIVASDSVSRFVAQPDRGEEAALARVAVSYVGLGALVTLAGQECRDGGVPAGSPGGTPLNAFCAGFSRLHAERTAAGCEEDRMPWPAERSGVAYDAAGMLVSAVGRLHRPPVEGEPAGPPHRAAVAQHLRDADFQGATGEIDFTDGRIGDNRSLAVLTLEDIRDLSAQPRCSFLIGSPGEGRDHDPETGCPR</sequence>
<proteinExistence type="predicted"/>
<dbReference type="Proteomes" id="UP000578686">
    <property type="component" value="Unassembled WGS sequence"/>
</dbReference>
<protein>
    <submittedName>
        <fullName evidence="2">Uncharacterized protein</fullName>
    </submittedName>
</protein>
<gene>
    <name evidence="2" type="ORF">HCN56_09230</name>
</gene>
<accession>A0A7X6D073</accession>
<name>A0A7X6D073_9ACTN</name>
<feature type="compositionally biased region" description="Low complexity" evidence="1">
    <location>
        <begin position="378"/>
        <end position="397"/>
    </location>
</feature>
<feature type="compositionally biased region" description="Pro residues" evidence="1">
    <location>
        <begin position="361"/>
        <end position="370"/>
    </location>
</feature>
<evidence type="ECO:0000313" key="3">
    <source>
        <dbReference type="Proteomes" id="UP000578686"/>
    </source>
</evidence>
<evidence type="ECO:0000313" key="2">
    <source>
        <dbReference type="EMBL" id="NJQ05752.1"/>
    </source>
</evidence>
<dbReference type="EMBL" id="JAAVJD010000049">
    <property type="protein sequence ID" value="NJQ05752.1"/>
    <property type="molecule type" value="Genomic_DNA"/>
</dbReference>
<feature type="region of interest" description="Disordered" evidence="1">
    <location>
        <begin position="361"/>
        <end position="415"/>
    </location>
</feature>
<dbReference type="InterPro" id="IPR028082">
    <property type="entry name" value="Peripla_BP_I"/>
</dbReference>
<organism evidence="2 3">
    <name type="scientific">Streptomyces lonarensis</name>
    <dbReference type="NCBI Taxonomy" id="700599"/>
    <lineage>
        <taxon>Bacteria</taxon>
        <taxon>Bacillati</taxon>
        <taxon>Actinomycetota</taxon>
        <taxon>Actinomycetes</taxon>
        <taxon>Kitasatosporales</taxon>
        <taxon>Streptomycetaceae</taxon>
        <taxon>Streptomyces</taxon>
    </lineage>
</organism>
<keyword evidence="3" id="KW-1185">Reference proteome</keyword>
<dbReference type="AlphaFoldDB" id="A0A7X6D073"/>
<dbReference type="Gene3D" id="3.40.50.2300">
    <property type="match status" value="2"/>
</dbReference>
<comment type="caution">
    <text evidence="2">The sequence shown here is derived from an EMBL/GenBank/DDBJ whole genome shotgun (WGS) entry which is preliminary data.</text>
</comment>
<evidence type="ECO:0000256" key="1">
    <source>
        <dbReference type="SAM" id="MobiDB-lite"/>
    </source>
</evidence>